<sequence>MEGRPVDRPRARALEKCRLELFVDGIERSLSCLAEVEEPLNGQLAPAALQVMKKASRVSSKSTIVEGWLLVMLYATLLCTTAAMVQFSAVEQKYEKLTIQRQLSHSFRVQRRKSVCGVRPRRQPMPVHLLLANRPHDSMDVHSAGIRPHPFISITAQLLTLFCELPRAFSMRYQRAAQRAEHTGLRGTPRLALLVVAEALQCWGRVAGATVIDADDVVVRL</sequence>
<name>A0A177CQ54_9PLEO</name>
<dbReference type="RefSeq" id="XP_018039437.1">
    <property type="nucleotide sequence ID" value="XM_018186849.1"/>
</dbReference>
<keyword evidence="1" id="KW-0812">Transmembrane</keyword>
<dbReference type="EMBL" id="KV441550">
    <property type="protein sequence ID" value="OAG09072.1"/>
    <property type="molecule type" value="Genomic_DNA"/>
</dbReference>
<organism evidence="2 3">
    <name type="scientific">Paraphaeosphaeria sporulosa</name>
    <dbReference type="NCBI Taxonomy" id="1460663"/>
    <lineage>
        <taxon>Eukaryota</taxon>
        <taxon>Fungi</taxon>
        <taxon>Dikarya</taxon>
        <taxon>Ascomycota</taxon>
        <taxon>Pezizomycotina</taxon>
        <taxon>Dothideomycetes</taxon>
        <taxon>Pleosporomycetidae</taxon>
        <taxon>Pleosporales</taxon>
        <taxon>Massarineae</taxon>
        <taxon>Didymosphaeriaceae</taxon>
        <taxon>Paraphaeosphaeria</taxon>
    </lineage>
</organism>
<reference evidence="2 3" key="1">
    <citation type="submission" date="2016-05" db="EMBL/GenBank/DDBJ databases">
        <title>Comparative analysis of secretome profiles of manganese(II)-oxidizing ascomycete fungi.</title>
        <authorList>
            <consortium name="DOE Joint Genome Institute"/>
            <person name="Zeiner C.A."/>
            <person name="Purvine S.O."/>
            <person name="Zink E.M."/>
            <person name="Wu S."/>
            <person name="Pasa-Tolic L."/>
            <person name="Chaput D.L."/>
            <person name="Haridas S."/>
            <person name="Grigoriev I.V."/>
            <person name="Santelli C.M."/>
            <person name="Hansel C.M."/>
        </authorList>
    </citation>
    <scope>NUCLEOTIDE SEQUENCE [LARGE SCALE GENOMIC DNA]</scope>
    <source>
        <strain evidence="2 3">AP3s5-JAC2a</strain>
    </source>
</reference>
<evidence type="ECO:0000313" key="3">
    <source>
        <dbReference type="Proteomes" id="UP000077069"/>
    </source>
</evidence>
<evidence type="ECO:0000256" key="1">
    <source>
        <dbReference type="SAM" id="Phobius"/>
    </source>
</evidence>
<keyword evidence="1" id="KW-0472">Membrane</keyword>
<feature type="transmembrane region" description="Helical" evidence="1">
    <location>
        <begin position="67"/>
        <end position="89"/>
    </location>
</feature>
<keyword evidence="1" id="KW-1133">Transmembrane helix</keyword>
<protein>
    <submittedName>
        <fullName evidence="2">Uncharacterized protein</fullName>
    </submittedName>
</protein>
<dbReference type="GeneID" id="28770335"/>
<dbReference type="AlphaFoldDB" id="A0A177CQ54"/>
<evidence type="ECO:0000313" key="2">
    <source>
        <dbReference type="EMBL" id="OAG09072.1"/>
    </source>
</evidence>
<dbReference type="Proteomes" id="UP000077069">
    <property type="component" value="Unassembled WGS sequence"/>
</dbReference>
<accession>A0A177CQ54</accession>
<proteinExistence type="predicted"/>
<gene>
    <name evidence="2" type="ORF">CC84DRAFT_603299</name>
</gene>
<keyword evidence="3" id="KW-1185">Reference proteome</keyword>
<dbReference type="InParanoid" id="A0A177CQ54"/>